<keyword evidence="1" id="KW-0812">Transmembrane</keyword>
<feature type="transmembrane region" description="Helical" evidence="1">
    <location>
        <begin position="91"/>
        <end position="110"/>
    </location>
</feature>
<dbReference type="RefSeq" id="WP_321566078.1">
    <property type="nucleotide sequence ID" value="NZ_CP139558.1"/>
</dbReference>
<reference evidence="2 3" key="1">
    <citation type="submission" date="2023-11" db="EMBL/GenBank/DDBJ databases">
        <title>Analysis of the Genomes of Mucilaginibacter gossypii cycad 4 and M. sabulilitoris SNA2: microbes with the potential for plant growth promotion.</title>
        <authorList>
            <person name="Hirsch A.M."/>
            <person name="Humm E."/>
            <person name="Rubbi M."/>
            <person name="Del Vecchio G."/>
            <person name="Ha S.M."/>
            <person name="Pellegrini M."/>
            <person name="Gunsalus R.P."/>
        </authorList>
    </citation>
    <scope>NUCLEOTIDE SEQUENCE [LARGE SCALE GENOMIC DNA]</scope>
    <source>
        <strain evidence="2 3">SNA2</strain>
    </source>
</reference>
<feature type="transmembrane region" description="Helical" evidence="1">
    <location>
        <begin position="7"/>
        <end position="25"/>
    </location>
</feature>
<evidence type="ECO:0000256" key="1">
    <source>
        <dbReference type="SAM" id="Phobius"/>
    </source>
</evidence>
<evidence type="ECO:0000313" key="3">
    <source>
        <dbReference type="Proteomes" id="UP001324380"/>
    </source>
</evidence>
<accession>A0ABZ0TV79</accession>
<dbReference type="Proteomes" id="UP001324380">
    <property type="component" value="Chromosome"/>
</dbReference>
<protein>
    <recommendedName>
        <fullName evidence="4">DoxX family protein</fullName>
    </recommendedName>
</protein>
<evidence type="ECO:0000313" key="2">
    <source>
        <dbReference type="EMBL" id="WPU96992.1"/>
    </source>
</evidence>
<gene>
    <name evidence="2" type="ORF">SNE25_15835</name>
</gene>
<feature type="transmembrane region" description="Helical" evidence="1">
    <location>
        <begin position="116"/>
        <end position="134"/>
    </location>
</feature>
<dbReference type="EMBL" id="CP139558">
    <property type="protein sequence ID" value="WPU96992.1"/>
    <property type="molecule type" value="Genomic_DNA"/>
</dbReference>
<keyword evidence="1" id="KW-0472">Membrane</keyword>
<keyword evidence="1" id="KW-1133">Transmembrane helix</keyword>
<organism evidence="2 3">
    <name type="scientific">Mucilaginibacter sabulilitoris</name>
    <dbReference type="NCBI Taxonomy" id="1173583"/>
    <lineage>
        <taxon>Bacteria</taxon>
        <taxon>Pseudomonadati</taxon>
        <taxon>Bacteroidota</taxon>
        <taxon>Sphingobacteriia</taxon>
        <taxon>Sphingobacteriales</taxon>
        <taxon>Sphingobacteriaceae</taxon>
        <taxon>Mucilaginibacter</taxon>
    </lineage>
</organism>
<proteinExistence type="predicted"/>
<keyword evidence="3" id="KW-1185">Reference proteome</keyword>
<feature type="transmembrane region" description="Helical" evidence="1">
    <location>
        <begin position="64"/>
        <end position="84"/>
    </location>
</feature>
<sequence>MKRIAEVGQLLLRLAIGAGFLIPVMDRLGLLGPPGSGPSWGDWKHFVDYTNTLIPFASRPMANIMGGFSTLAEFVFAIMLIVGFRIKEASLGTALLTLSLGLCMGIFLKISAPFDYPVFVFTGAGMVLSGLDHYKWSIDNYVKKRPL</sequence>
<name>A0ABZ0TV79_9SPHI</name>
<evidence type="ECO:0008006" key="4">
    <source>
        <dbReference type="Google" id="ProtNLM"/>
    </source>
</evidence>